<organism evidence="1 2">
    <name type="scientific">Aspergillus nomiae NRRL (strain ATCC 15546 / NRRL 13137 / CBS 260.88 / M93)</name>
    <dbReference type="NCBI Taxonomy" id="1509407"/>
    <lineage>
        <taxon>Eukaryota</taxon>
        <taxon>Fungi</taxon>
        <taxon>Dikarya</taxon>
        <taxon>Ascomycota</taxon>
        <taxon>Pezizomycotina</taxon>
        <taxon>Eurotiomycetes</taxon>
        <taxon>Eurotiomycetidae</taxon>
        <taxon>Eurotiales</taxon>
        <taxon>Aspergillaceae</taxon>
        <taxon>Aspergillus</taxon>
        <taxon>Aspergillus subgen. Circumdati</taxon>
    </lineage>
</organism>
<accession>A0A0L1J5Z1</accession>
<evidence type="ECO:0000313" key="1">
    <source>
        <dbReference type="EMBL" id="KNG87085.1"/>
    </source>
</evidence>
<evidence type="ECO:0000313" key="2">
    <source>
        <dbReference type="Proteomes" id="UP000037505"/>
    </source>
</evidence>
<sequence>MEIDLPTIKYVERIKSSQASCIFRTNWGGKDCIMKVVRDQTCLFNFHYRICHCITAADYHDGKIDRTWFVYYEYVHFHHSPTKYANAQTAKLRTAVSKNHLERPTALAIGYSNRLLTGFRSILGLRF</sequence>
<dbReference type="GeneID" id="26807497"/>
<dbReference type="AlphaFoldDB" id="A0A0L1J5Z1"/>
<dbReference type="Proteomes" id="UP000037505">
    <property type="component" value="Unassembled WGS sequence"/>
</dbReference>
<proteinExistence type="predicted"/>
<protein>
    <submittedName>
        <fullName evidence="1">Uncharacterized protein</fullName>
    </submittedName>
</protein>
<keyword evidence="2" id="KW-1185">Reference proteome</keyword>
<name>A0A0L1J5Z1_ASPN3</name>
<dbReference type="RefSeq" id="XP_015408008.1">
    <property type="nucleotide sequence ID" value="XM_015550950.1"/>
</dbReference>
<reference evidence="1 2" key="1">
    <citation type="submission" date="2014-06" db="EMBL/GenBank/DDBJ databases">
        <title>The Genome of the Aflatoxigenic Filamentous Fungus Aspergillus nomius.</title>
        <authorList>
            <person name="Moore M.G."/>
            <person name="Shannon B.M."/>
            <person name="Brian M.M."/>
        </authorList>
    </citation>
    <scope>NUCLEOTIDE SEQUENCE [LARGE SCALE GENOMIC DNA]</scope>
    <source>
        <strain evidence="1 2">NRRL 13137</strain>
    </source>
</reference>
<dbReference type="EMBL" id="JNOM01000093">
    <property type="protein sequence ID" value="KNG87085.1"/>
    <property type="molecule type" value="Genomic_DNA"/>
</dbReference>
<gene>
    <name evidence="1" type="ORF">ANOM_005693</name>
</gene>
<comment type="caution">
    <text evidence="1">The sequence shown here is derived from an EMBL/GenBank/DDBJ whole genome shotgun (WGS) entry which is preliminary data.</text>
</comment>